<gene>
    <name evidence="1" type="ORF">Pan14r_24660</name>
</gene>
<accession>A0A5C5Y336</accession>
<evidence type="ECO:0008006" key="3">
    <source>
        <dbReference type="Google" id="ProtNLM"/>
    </source>
</evidence>
<proteinExistence type="predicted"/>
<dbReference type="Proteomes" id="UP000317238">
    <property type="component" value="Unassembled WGS sequence"/>
</dbReference>
<dbReference type="Gene3D" id="3.40.50.2000">
    <property type="entry name" value="Glycogen Phosphorylase B"/>
    <property type="match status" value="1"/>
</dbReference>
<dbReference type="SUPFAM" id="SSF53756">
    <property type="entry name" value="UDP-Glycosyltransferase/glycogen phosphorylase"/>
    <property type="match status" value="1"/>
</dbReference>
<protein>
    <recommendedName>
        <fullName evidence="3">Glycosyl transferases group 1</fullName>
    </recommendedName>
</protein>
<sequence>MNDDWNVVILHCHFERGGVTQVVCNHIRAICSLSPAPSIHLVAEDRISGLDDFAKATCRVHRVDGFDYDDQEVSPSDLSAKVDALVASLKQMLQDAGLSPGNTVLHWHNHSLGKNVAAADVISRLAGEGWRFLLQIHDFAEDCRPGNVRRLITSMELESPRHWGERIYPCGPRIHYASLTGGDASVLRQIGIDNDRVHTLPNSVRLDDDSNQDVSVQSDPVAIQKVRAAMRLPSDAEWTLYPVRGIRRKNVGEWLLLSRWVPANHYAGITLSPATPIEAESYRRWRSLGRQVAPRAIFDAGLSDQISFTDNLRASRFVLSTSVAEGFGMVYLEPWLAGRRVLARRIDGVVDDFRDAGVDLSGGYDAIPVPLDAPEHAKALQQYQVAVDQAYAGLPASFLVEAIAAAEVHLSPWENTQTLDFAMLTPQHQISILRQCSDDVGFEAACKEGSAPLLEAMKESNSGPSEDQIRHNGEVIRNRFGLSAQADRLLHAYRMLLSIDDPPSLEHPASASQAFGRIVQSHRFFPCRTEDPIAG</sequence>
<dbReference type="AlphaFoldDB" id="A0A5C5Y336"/>
<dbReference type="OrthoDB" id="9764674at2"/>
<dbReference type="RefSeq" id="WP_146439208.1">
    <property type="nucleotide sequence ID" value="NZ_SJPL01000001.1"/>
</dbReference>
<comment type="caution">
    <text evidence="1">The sequence shown here is derived from an EMBL/GenBank/DDBJ whole genome shotgun (WGS) entry which is preliminary data.</text>
</comment>
<name>A0A5C5Y336_9PLAN</name>
<organism evidence="1 2">
    <name type="scientific">Crateriforma conspicua</name>
    <dbReference type="NCBI Taxonomy" id="2527996"/>
    <lineage>
        <taxon>Bacteria</taxon>
        <taxon>Pseudomonadati</taxon>
        <taxon>Planctomycetota</taxon>
        <taxon>Planctomycetia</taxon>
        <taxon>Planctomycetales</taxon>
        <taxon>Planctomycetaceae</taxon>
        <taxon>Crateriforma</taxon>
    </lineage>
</organism>
<keyword evidence="2" id="KW-1185">Reference proteome</keyword>
<dbReference type="EMBL" id="SJPL01000001">
    <property type="protein sequence ID" value="TWT70166.1"/>
    <property type="molecule type" value="Genomic_DNA"/>
</dbReference>
<evidence type="ECO:0000313" key="1">
    <source>
        <dbReference type="EMBL" id="TWT70166.1"/>
    </source>
</evidence>
<reference evidence="1 2" key="1">
    <citation type="submission" date="2019-02" db="EMBL/GenBank/DDBJ databases">
        <title>Deep-cultivation of Planctomycetes and their phenomic and genomic characterization uncovers novel biology.</title>
        <authorList>
            <person name="Wiegand S."/>
            <person name="Jogler M."/>
            <person name="Boedeker C."/>
            <person name="Pinto D."/>
            <person name="Vollmers J."/>
            <person name="Rivas-Marin E."/>
            <person name="Kohn T."/>
            <person name="Peeters S.H."/>
            <person name="Heuer A."/>
            <person name="Rast P."/>
            <person name="Oberbeckmann S."/>
            <person name="Bunk B."/>
            <person name="Jeske O."/>
            <person name="Meyerdierks A."/>
            <person name="Storesund J.E."/>
            <person name="Kallscheuer N."/>
            <person name="Luecker S."/>
            <person name="Lage O.M."/>
            <person name="Pohl T."/>
            <person name="Merkel B.J."/>
            <person name="Hornburger P."/>
            <person name="Mueller R.-W."/>
            <person name="Bruemmer F."/>
            <person name="Labrenz M."/>
            <person name="Spormann A.M."/>
            <person name="Op Den Camp H."/>
            <person name="Overmann J."/>
            <person name="Amann R."/>
            <person name="Jetten M.S.M."/>
            <person name="Mascher T."/>
            <person name="Medema M.H."/>
            <person name="Devos D.P."/>
            <person name="Kaster A.-K."/>
            <person name="Ovreas L."/>
            <person name="Rohde M."/>
            <person name="Galperin M.Y."/>
            <person name="Jogler C."/>
        </authorList>
    </citation>
    <scope>NUCLEOTIDE SEQUENCE [LARGE SCALE GENOMIC DNA]</scope>
    <source>
        <strain evidence="1 2">Pan14r</strain>
    </source>
</reference>
<evidence type="ECO:0000313" key="2">
    <source>
        <dbReference type="Proteomes" id="UP000317238"/>
    </source>
</evidence>